<organism evidence="2 3">
    <name type="scientific">Anopheles merus</name>
    <name type="common">Mosquito</name>
    <dbReference type="NCBI Taxonomy" id="30066"/>
    <lineage>
        <taxon>Eukaryota</taxon>
        <taxon>Metazoa</taxon>
        <taxon>Ecdysozoa</taxon>
        <taxon>Arthropoda</taxon>
        <taxon>Hexapoda</taxon>
        <taxon>Insecta</taxon>
        <taxon>Pterygota</taxon>
        <taxon>Neoptera</taxon>
        <taxon>Endopterygota</taxon>
        <taxon>Diptera</taxon>
        <taxon>Nematocera</taxon>
        <taxon>Culicoidea</taxon>
        <taxon>Culicidae</taxon>
        <taxon>Anophelinae</taxon>
        <taxon>Anopheles</taxon>
    </lineage>
</organism>
<keyword evidence="1" id="KW-0472">Membrane</keyword>
<dbReference type="Proteomes" id="UP000075903">
    <property type="component" value="Unassembled WGS sequence"/>
</dbReference>
<keyword evidence="1" id="KW-1133">Transmembrane helix</keyword>
<feature type="transmembrane region" description="Helical" evidence="1">
    <location>
        <begin position="96"/>
        <end position="113"/>
    </location>
</feature>
<proteinExistence type="predicted"/>
<dbReference type="AlphaFoldDB" id="A0A182VFK1"/>
<reference evidence="2" key="1">
    <citation type="submission" date="2020-05" db="UniProtKB">
        <authorList>
            <consortium name="EnsemblMetazoa"/>
        </authorList>
    </citation>
    <scope>IDENTIFICATION</scope>
    <source>
        <strain evidence="2">MAF</strain>
    </source>
</reference>
<evidence type="ECO:0000313" key="2">
    <source>
        <dbReference type="EnsemblMetazoa" id="AMEM014146-PA"/>
    </source>
</evidence>
<name>A0A182VFK1_ANOME</name>
<dbReference type="VEuPathDB" id="VectorBase:AMEM014146"/>
<evidence type="ECO:0000313" key="3">
    <source>
        <dbReference type="Proteomes" id="UP000075903"/>
    </source>
</evidence>
<keyword evidence="1" id="KW-0812">Transmembrane</keyword>
<sequence>MAHVHCNRAVRVGTLLGTKNIHFHRAPPAPTPQTKGNPHTLSNTIRPKPLIDSLFVFLLSRPNRQDRFCASARVEFVVNCTQSDTQRRAGERNNQLLLLVLLLLLLRVTLPLAY</sequence>
<protein>
    <submittedName>
        <fullName evidence="2">Uncharacterized protein</fullName>
    </submittedName>
</protein>
<dbReference type="EnsemblMetazoa" id="AMEM014146-RA">
    <property type="protein sequence ID" value="AMEM014146-PA"/>
    <property type="gene ID" value="AMEM014146"/>
</dbReference>
<accession>A0A182VFK1</accession>
<keyword evidence="3" id="KW-1185">Reference proteome</keyword>
<evidence type="ECO:0000256" key="1">
    <source>
        <dbReference type="SAM" id="Phobius"/>
    </source>
</evidence>